<dbReference type="Proteomes" id="UP001057375">
    <property type="component" value="Unassembled WGS sequence"/>
</dbReference>
<organism evidence="2 3">
    <name type="scientific">Aduncisulcus paluster</name>
    <dbReference type="NCBI Taxonomy" id="2918883"/>
    <lineage>
        <taxon>Eukaryota</taxon>
        <taxon>Metamonada</taxon>
        <taxon>Carpediemonas-like organisms</taxon>
        <taxon>Aduncisulcus</taxon>
    </lineage>
</organism>
<protein>
    <submittedName>
        <fullName evidence="2">Uncharacterized protein</fullName>
    </submittedName>
</protein>
<name>A0ABQ5KRC0_9EUKA</name>
<reference evidence="2" key="1">
    <citation type="submission" date="2022-03" db="EMBL/GenBank/DDBJ databases">
        <title>Draft genome sequence of Aduncisulcus paluster, a free-living microaerophilic Fornicata.</title>
        <authorList>
            <person name="Yuyama I."/>
            <person name="Kume K."/>
            <person name="Tamura T."/>
            <person name="Inagaki Y."/>
            <person name="Hashimoto T."/>
        </authorList>
    </citation>
    <scope>NUCLEOTIDE SEQUENCE</scope>
    <source>
        <strain evidence="2">NY0171</strain>
    </source>
</reference>
<evidence type="ECO:0000313" key="3">
    <source>
        <dbReference type="Proteomes" id="UP001057375"/>
    </source>
</evidence>
<proteinExistence type="predicted"/>
<keyword evidence="3" id="KW-1185">Reference proteome</keyword>
<gene>
    <name evidence="2" type="ORF">ADUPG1_008266</name>
</gene>
<sequence>MLDESKKLLTRIDDLRELDIQILATKQIYTFIEGFINARKKIEHIRLSINISRNLSKKTIKLFCQAAFEIKSILSSLSFDIVTVCSPRLVEKTDAIVSSFIQYALKTISFISSKFGSIFPPDFVFCSALLSPLCKDILEVYYLLVECSNILKAPKTFVAHSFCELLKIKILGDAFSSTAGDIGSIKWFIHSMDVIKRGYYELCSYLTSATFSATSCPIEWIHHFCWSIKEIIKDIVCIQFAVNMCFLLLPESHAMYYSKRHFPQFHRLLYRGNNYSSSPSSSRSPSSKSSVPQDDSVTQLHLSDRRLYMGLPQTGLRAHLLKIFQEQTPDLADTSLIATVPSPFASEAPVASLSTVKDARDPDSMYQTTDSEKDQ</sequence>
<dbReference type="EMBL" id="BQXS01010902">
    <property type="protein sequence ID" value="GKT35017.1"/>
    <property type="molecule type" value="Genomic_DNA"/>
</dbReference>
<feature type="non-terminal residue" evidence="2">
    <location>
        <position position="375"/>
    </location>
</feature>
<feature type="compositionally biased region" description="Low complexity" evidence="1">
    <location>
        <begin position="276"/>
        <end position="290"/>
    </location>
</feature>
<evidence type="ECO:0000256" key="1">
    <source>
        <dbReference type="SAM" id="MobiDB-lite"/>
    </source>
</evidence>
<feature type="region of interest" description="Disordered" evidence="1">
    <location>
        <begin position="276"/>
        <end position="295"/>
    </location>
</feature>
<feature type="region of interest" description="Disordered" evidence="1">
    <location>
        <begin position="348"/>
        <end position="375"/>
    </location>
</feature>
<evidence type="ECO:0000313" key="2">
    <source>
        <dbReference type="EMBL" id="GKT35017.1"/>
    </source>
</evidence>
<comment type="caution">
    <text evidence="2">The sequence shown here is derived from an EMBL/GenBank/DDBJ whole genome shotgun (WGS) entry which is preliminary data.</text>
</comment>
<accession>A0ABQ5KRC0</accession>